<keyword evidence="2" id="KW-0472">Membrane</keyword>
<dbReference type="SMART" id="SM00034">
    <property type="entry name" value="CLECT"/>
    <property type="match status" value="1"/>
</dbReference>
<protein>
    <submittedName>
        <fullName evidence="4">NKG2-D type II integral membrane protein</fullName>
    </submittedName>
</protein>
<feature type="compositionally biased region" description="Polar residues" evidence="1">
    <location>
        <begin position="79"/>
        <end position="89"/>
    </location>
</feature>
<sequence length="321" mass="36221">MGDTITYSEMTFTNKHNSRILSGSVQNEEEVTYAAVKNKPEGKKKKTKSNLTQQVSPQPDVSDTTYTSVNKPRKEKNKNPATTEKVSTQAEDKHLLYTPINKLNKSAQKNNTTTTKTQQEHPPAYEDLNMLRTSTESGHIRPKILLFRQVTESRHVMLLVGVLIVICLILLITVISLGVTCGNDLSSHNRSSEPSGLSYSSGRSLRCPDLWITIHDKCYFFSENKKRRFLSDKDCEKHDSRLAQVKEKTLRRLVNITGKEFWVGLTQFNTHGGVWTGKWPDGSMETLPQPEGDGSCPKLGSHLKVWNCYTELNYICEKNAG</sequence>
<feature type="compositionally biased region" description="Polar residues" evidence="1">
    <location>
        <begin position="49"/>
        <end position="70"/>
    </location>
</feature>
<dbReference type="PANTHER" id="PTHR15028:SF7">
    <property type="entry name" value="C-TYPE LECTIN DOMAIN FAMILY 4 MEMBER F-LIKE"/>
    <property type="match status" value="1"/>
</dbReference>
<dbReference type="Pfam" id="PF00059">
    <property type="entry name" value="Lectin_C"/>
    <property type="match status" value="1"/>
</dbReference>
<dbReference type="InterPro" id="IPR016187">
    <property type="entry name" value="CTDL_fold"/>
</dbReference>
<dbReference type="EMBL" id="BT081908">
    <property type="protein sequence ID" value="ACO52039.1"/>
    <property type="molecule type" value="mRNA"/>
</dbReference>
<evidence type="ECO:0000259" key="3">
    <source>
        <dbReference type="PROSITE" id="PS50041"/>
    </source>
</evidence>
<evidence type="ECO:0000313" key="4">
    <source>
        <dbReference type="EMBL" id="ACO52039.1"/>
    </source>
</evidence>
<gene>
    <name evidence="4" type="primary">NKG2D</name>
</gene>
<accession>C1C4X9</accession>
<dbReference type="PROSITE" id="PS50041">
    <property type="entry name" value="C_TYPE_LECTIN_2"/>
    <property type="match status" value="1"/>
</dbReference>
<dbReference type="PANTHER" id="PTHR15028">
    <property type="entry name" value="CD72-RELATED"/>
    <property type="match status" value="1"/>
</dbReference>
<dbReference type="GO" id="GO:0005886">
    <property type="term" value="C:plasma membrane"/>
    <property type="evidence" value="ECO:0007669"/>
    <property type="project" value="InterPro"/>
</dbReference>
<dbReference type="SUPFAM" id="SSF56436">
    <property type="entry name" value="C-type lectin-like"/>
    <property type="match status" value="1"/>
</dbReference>
<feature type="domain" description="C-type lectin" evidence="3">
    <location>
        <begin position="214"/>
        <end position="317"/>
    </location>
</feature>
<dbReference type="Gene3D" id="3.10.100.10">
    <property type="entry name" value="Mannose-Binding Protein A, subunit A"/>
    <property type="match status" value="1"/>
</dbReference>
<dbReference type="InterPro" id="IPR001304">
    <property type="entry name" value="C-type_lectin-like"/>
</dbReference>
<feature type="region of interest" description="Disordered" evidence="1">
    <location>
        <begin position="34"/>
        <end position="90"/>
    </location>
</feature>
<feature type="transmembrane region" description="Helical" evidence="2">
    <location>
        <begin position="156"/>
        <end position="179"/>
    </location>
</feature>
<dbReference type="GO" id="GO:0004888">
    <property type="term" value="F:transmembrane signaling receptor activity"/>
    <property type="evidence" value="ECO:0007669"/>
    <property type="project" value="InterPro"/>
</dbReference>
<reference evidence="4" key="1">
    <citation type="submission" date="2009-04" db="EMBL/GenBank/DDBJ databases">
        <title>Rana catesbeiana ESTs and full-length cDNAs.</title>
        <authorList>
            <person name="Helbing C.C."/>
            <person name="Veldhoen N."/>
            <person name="Leong J."/>
            <person name="Koop B.F."/>
        </authorList>
    </citation>
    <scope>NUCLEOTIDE SEQUENCE</scope>
    <source>
        <tissue evidence="4">Mixed tissue</tissue>
    </source>
</reference>
<dbReference type="InterPro" id="IPR016186">
    <property type="entry name" value="C-type_lectin-like/link_sf"/>
</dbReference>
<name>C1C4X9_AQUCT</name>
<evidence type="ECO:0000256" key="2">
    <source>
        <dbReference type="SAM" id="Phobius"/>
    </source>
</evidence>
<dbReference type="AlphaFoldDB" id="C1C4X9"/>
<proteinExistence type="evidence at transcript level"/>
<dbReference type="InterPro" id="IPR039689">
    <property type="entry name" value="CD72"/>
</dbReference>
<keyword evidence="2" id="KW-1133">Transmembrane helix</keyword>
<organism evidence="4">
    <name type="scientific">Aquarana catesbeiana</name>
    <name type="common">American bullfrog</name>
    <name type="synonym">Rana catesbeiana</name>
    <dbReference type="NCBI Taxonomy" id="8400"/>
    <lineage>
        <taxon>Eukaryota</taxon>
        <taxon>Metazoa</taxon>
        <taxon>Chordata</taxon>
        <taxon>Craniata</taxon>
        <taxon>Vertebrata</taxon>
        <taxon>Euteleostomi</taxon>
        <taxon>Amphibia</taxon>
        <taxon>Batrachia</taxon>
        <taxon>Anura</taxon>
        <taxon>Neobatrachia</taxon>
        <taxon>Ranoidea</taxon>
        <taxon>Ranidae</taxon>
        <taxon>Aquarana</taxon>
    </lineage>
</organism>
<evidence type="ECO:0000256" key="1">
    <source>
        <dbReference type="SAM" id="MobiDB-lite"/>
    </source>
</evidence>
<keyword evidence="2" id="KW-0812">Transmembrane</keyword>